<dbReference type="SUPFAM" id="SSF50978">
    <property type="entry name" value="WD40 repeat-like"/>
    <property type="match status" value="1"/>
</dbReference>
<dbReference type="InterPro" id="IPR036047">
    <property type="entry name" value="F-box-like_dom_sf"/>
</dbReference>
<dbReference type="EMBL" id="JAUTXT010000012">
    <property type="protein sequence ID" value="KAK3675882.1"/>
    <property type="molecule type" value="Genomic_DNA"/>
</dbReference>
<comment type="caution">
    <text evidence="1">The sequence shown here is derived from an EMBL/GenBank/DDBJ whole genome shotgun (WGS) entry which is preliminary data.</text>
</comment>
<protein>
    <recommendedName>
        <fullName evidence="3">F-box domain-containing protein</fullName>
    </recommendedName>
</protein>
<dbReference type="AlphaFoldDB" id="A0AAE1C2V2"/>
<name>A0AAE1C2V2_9PEZI</name>
<dbReference type="InterPro" id="IPR015943">
    <property type="entry name" value="WD40/YVTN_repeat-like_dom_sf"/>
</dbReference>
<dbReference type="SUPFAM" id="SSF81383">
    <property type="entry name" value="F-box domain"/>
    <property type="match status" value="1"/>
</dbReference>
<accession>A0AAE1C2V2</accession>
<sequence>MAKANLTDFPPELLDHITTYLPSARSLRCLGKTNKALHTFVEKDAWQTFARTHFPSLIPSCSPSYKDASRTLTTLSKAWDRRGLVARYIEPQGNIRAFPGNKPVERWKKPRGQTIGYTPQLDVYEDIGSRWQDREETLAFSAGAEVCIRKNKRDSRGEHVRWLTYRPLSAHEGRDDITTLHLLRPEHDGMGGNQRMITGTANGDLQLLSIPGDDSTAVPITYFTTQGQSVRSTSLLQRPSEPSLLAANMGDSRVSIYSVDMSATKIEPLSSIDILAPQTPNGERQRLHRVWSAQLMSPHRLAAGIGPSSEPIHVYNLSATGIDKDPLRKFSLENDLEAIHGARLDQISSAVAVPSTIKKSTSSVYPIVPLPPASTTGGSTTGDVFLSGAYDSVIRLHDLRSKREFEQSYTDPTDDSAIYSLLPRGQETLVAGTSRHSLLKFFDMRMGRKCYIYLDASTPAEAKPTQPSRTKNWNLFLKPTNATYPGRGGGNNWSRRSQESSVYSLASSSPHSPHIYAGVESAVVDLAFTSFLDRHPDPVHFSPWKPAGKGKEDSWRSREVLDLAMYDQSADMKLHTQRSLWATWRGNQNPVGRTLDFPRVEGLDERWRVGSGP</sequence>
<dbReference type="CDD" id="cd09917">
    <property type="entry name" value="F-box_SF"/>
    <property type="match status" value="1"/>
</dbReference>
<evidence type="ECO:0000313" key="2">
    <source>
        <dbReference type="Proteomes" id="UP001274830"/>
    </source>
</evidence>
<evidence type="ECO:0000313" key="1">
    <source>
        <dbReference type="EMBL" id="KAK3675882.1"/>
    </source>
</evidence>
<reference evidence="1" key="1">
    <citation type="submission" date="2023-07" db="EMBL/GenBank/DDBJ databases">
        <title>Black Yeasts Isolated from many extreme environments.</title>
        <authorList>
            <person name="Coleine C."/>
            <person name="Stajich J.E."/>
            <person name="Selbmann L."/>
        </authorList>
    </citation>
    <scope>NUCLEOTIDE SEQUENCE</scope>
    <source>
        <strain evidence="1">CCFEE 5485</strain>
    </source>
</reference>
<gene>
    <name evidence="1" type="ORF">LTR78_004074</name>
</gene>
<keyword evidence="2" id="KW-1185">Reference proteome</keyword>
<organism evidence="1 2">
    <name type="scientific">Recurvomyces mirabilis</name>
    <dbReference type="NCBI Taxonomy" id="574656"/>
    <lineage>
        <taxon>Eukaryota</taxon>
        <taxon>Fungi</taxon>
        <taxon>Dikarya</taxon>
        <taxon>Ascomycota</taxon>
        <taxon>Pezizomycotina</taxon>
        <taxon>Dothideomycetes</taxon>
        <taxon>Dothideomycetidae</taxon>
        <taxon>Mycosphaerellales</taxon>
        <taxon>Teratosphaeriaceae</taxon>
        <taxon>Recurvomyces</taxon>
    </lineage>
</organism>
<dbReference type="Proteomes" id="UP001274830">
    <property type="component" value="Unassembled WGS sequence"/>
</dbReference>
<proteinExistence type="predicted"/>
<evidence type="ECO:0008006" key="3">
    <source>
        <dbReference type="Google" id="ProtNLM"/>
    </source>
</evidence>
<dbReference type="InterPro" id="IPR036322">
    <property type="entry name" value="WD40_repeat_dom_sf"/>
</dbReference>
<dbReference type="Gene3D" id="2.130.10.10">
    <property type="entry name" value="YVTN repeat-like/Quinoprotein amine dehydrogenase"/>
    <property type="match status" value="1"/>
</dbReference>